<protein>
    <submittedName>
        <fullName evidence="2">Uncharacterized protein</fullName>
    </submittedName>
</protein>
<evidence type="ECO:0000256" key="1">
    <source>
        <dbReference type="SAM" id="MobiDB-lite"/>
    </source>
</evidence>
<feature type="region of interest" description="Disordered" evidence="1">
    <location>
        <begin position="169"/>
        <end position="228"/>
    </location>
</feature>
<gene>
    <name evidence="2" type="ORF">NA56DRAFT_336571</name>
</gene>
<feature type="compositionally biased region" description="Basic and acidic residues" evidence="1">
    <location>
        <begin position="198"/>
        <end position="208"/>
    </location>
</feature>
<evidence type="ECO:0000313" key="3">
    <source>
        <dbReference type="Proteomes" id="UP000235672"/>
    </source>
</evidence>
<proteinExistence type="predicted"/>
<evidence type="ECO:0000313" key="2">
    <source>
        <dbReference type="EMBL" id="PMD26104.1"/>
    </source>
</evidence>
<organism evidence="2 3">
    <name type="scientific">Hyaloscypha hepaticicola</name>
    <dbReference type="NCBI Taxonomy" id="2082293"/>
    <lineage>
        <taxon>Eukaryota</taxon>
        <taxon>Fungi</taxon>
        <taxon>Dikarya</taxon>
        <taxon>Ascomycota</taxon>
        <taxon>Pezizomycotina</taxon>
        <taxon>Leotiomycetes</taxon>
        <taxon>Helotiales</taxon>
        <taxon>Hyaloscyphaceae</taxon>
        <taxon>Hyaloscypha</taxon>
    </lineage>
</organism>
<reference evidence="2 3" key="1">
    <citation type="submission" date="2016-05" db="EMBL/GenBank/DDBJ databases">
        <title>A degradative enzymes factory behind the ericoid mycorrhizal symbiosis.</title>
        <authorList>
            <consortium name="DOE Joint Genome Institute"/>
            <person name="Martino E."/>
            <person name="Morin E."/>
            <person name="Grelet G."/>
            <person name="Kuo A."/>
            <person name="Kohler A."/>
            <person name="Daghino S."/>
            <person name="Barry K."/>
            <person name="Choi C."/>
            <person name="Cichocki N."/>
            <person name="Clum A."/>
            <person name="Copeland A."/>
            <person name="Hainaut M."/>
            <person name="Haridas S."/>
            <person name="Labutti K."/>
            <person name="Lindquist E."/>
            <person name="Lipzen A."/>
            <person name="Khouja H.-R."/>
            <person name="Murat C."/>
            <person name="Ohm R."/>
            <person name="Olson A."/>
            <person name="Spatafora J."/>
            <person name="Veneault-Fourrey C."/>
            <person name="Henrissat B."/>
            <person name="Grigoriev I."/>
            <person name="Martin F."/>
            <person name="Perotto S."/>
        </authorList>
    </citation>
    <scope>NUCLEOTIDE SEQUENCE [LARGE SCALE GENOMIC DNA]</scope>
    <source>
        <strain evidence="2 3">UAMH 7357</strain>
    </source>
</reference>
<sequence>MFNCHEKGEMKIEHITYDNAHAPRSKMRRASDTTVRIKSYISKRLSRHADMETPIQNSAERPTTIWPRFETVPDTSEMAAYLTQQHRGEKAVRKEGIITFSAKRTSNYLPLKDEGAAADDASYSSFRRKEKFVKEKKSIKLKSSRPQTVDGNPNMEKLYKLRQAITDGRMEQIVPPRHTSEGRRAPPRNPFAGPAPRFLDETSRDCSSSRHSSPHSSQSGKTRSSRVRDYIRTGAATLDEKRKEVQSKFRASSEHIKYPSFSKARHGSAASEESFFCAGENGQQQISNKNSKARRHDSTEDKRYSGIGTNPWSSHVPDTCKICRKFAMAGIQGICERCESDFWPRKDQNQNSDSEYEDDLRPTPPLQDKDEDDIKPTPPLKDAKTLSMRKKQEPQHYFQVEKDSLENVRSTIVLKDMGSRPLFNPVLVRQFSQRAQVEGDEDGLTHSQKMVERWSTNIEDNGHAYAYAEEGDTAILLRRKSNALEKAGSRDTNFYCFYDDVFDD</sequence>
<feature type="region of interest" description="Disordered" evidence="1">
    <location>
        <begin position="282"/>
        <end position="310"/>
    </location>
</feature>
<feature type="region of interest" description="Disordered" evidence="1">
    <location>
        <begin position="344"/>
        <end position="397"/>
    </location>
</feature>
<name>A0A2J6QIN2_9HELO</name>
<accession>A0A2J6QIN2</accession>
<feature type="compositionally biased region" description="Low complexity" evidence="1">
    <location>
        <begin position="209"/>
        <end position="219"/>
    </location>
</feature>
<dbReference type="EMBL" id="KZ613468">
    <property type="protein sequence ID" value="PMD26104.1"/>
    <property type="molecule type" value="Genomic_DNA"/>
</dbReference>
<dbReference type="OrthoDB" id="3546685at2759"/>
<keyword evidence="3" id="KW-1185">Reference proteome</keyword>
<dbReference type="Proteomes" id="UP000235672">
    <property type="component" value="Unassembled WGS sequence"/>
</dbReference>
<dbReference type="AlphaFoldDB" id="A0A2J6QIN2"/>